<keyword evidence="2" id="KW-1185">Reference proteome</keyword>
<comment type="caution">
    <text evidence="1">The sequence shown here is derived from an EMBL/GenBank/DDBJ whole genome shotgun (WGS) entry which is preliminary data.</text>
</comment>
<dbReference type="EMBL" id="CM046390">
    <property type="protein sequence ID" value="KAI8564962.1"/>
    <property type="molecule type" value="Genomic_DNA"/>
</dbReference>
<name>A0ACC0PIW2_RHOML</name>
<sequence length="409" mass="44939">MMFTDWTNFAFPARPTLATCRDLNGSSRCGEAFPAERSPSMSKAQCESTDHSENHSKKLTTMEESMSMLFPVKFTEHKSLTKKLTKPPKRPENHPGTPRVVRISVTDPDATDSSSDEEGVLFGRQRVKKYVNEVRIETACNKSGLSTVPNGRKKAAGTGEALGANRRGMKAVAGAGGSGKKYRGVRQRPWGKWAAEIRDPARRVRLWLGTYDTAEEAAVVYDNAAIKLRGPDALTNFVTPPPPPSSNDVTPVGSDVNVTLVSGYESGDESRILSSPTSVLQFRTTHSNEVNECKPALPEPLQKPMSGSSVPDPVQGFEEREDETCLPSESDYLPMDLQFVDDFFNFETPDPILFDESPALPSNILSDDYSDMFVDSGYEFGSSSSIWQVDDYFEDLGGDFFASDPLMAL</sequence>
<reference evidence="1" key="1">
    <citation type="submission" date="2022-02" db="EMBL/GenBank/DDBJ databases">
        <title>Plant Genome Project.</title>
        <authorList>
            <person name="Zhang R.-G."/>
        </authorList>
    </citation>
    <scope>NUCLEOTIDE SEQUENCE</scope>
    <source>
        <strain evidence="1">AT1</strain>
    </source>
</reference>
<evidence type="ECO:0000313" key="1">
    <source>
        <dbReference type="EMBL" id="KAI8564962.1"/>
    </source>
</evidence>
<dbReference type="Proteomes" id="UP001062846">
    <property type="component" value="Chromosome 3"/>
</dbReference>
<proteinExistence type="predicted"/>
<protein>
    <submittedName>
        <fullName evidence="1">Uncharacterized protein</fullName>
    </submittedName>
</protein>
<accession>A0ACC0PIW2</accession>
<evidence type="ECO:0000313" key="2">
    <source>
        <dbReference type="Proteomes" id="UP001062846"/>
    </source>
</evidence>
<organism evidence="1 2">
    <name type="scientific">Rhododendron molle</name>
    <name type="common">Chinese azalea</name>
    <name type="synonym">Azalea mollis</name>
    <dbReference type="NCBI Taxonomy" id="49168"/>
    <lineage>
        <taxon>Eukaryota</taxon>
        <taxon>Viridiplantae</taxon>
        <taxon>Streptophyta</taxon>
        <taxon>Embryophyta</taxon>
        <taxon>Tracheophyta</taxon>
        <taxon>Spermatophyta</taxon>
        <taxon>Magnoliopsida</taxon>
        <taxon>eudicotyledons</taxon>
        <taxon>Gunneridae</taxon>
        <taxon>Pentapetalae</taxon>
        <taxon>asterids</taxon>
        <taxon>Ericales</taxon>
        <taxon>Ericaceae</taxon>
        <taxon>Ericoideae</taxon>
        <taxon>Rhodoreae</taxon>
        <taxon>Rhododendron</taxon>
    </lineage>
</organism>
<gene>
    <name evidence="1" type="ORF">RHMOL_Rhmol03G0223700</name>
</gene>